<dbReference type="CDD" id="cd22160">
    <property type="entry name" value="F-box_AtFBL13-like"/>
    <property type="match status" value="1"/>
</dbReference>
<dbReference type="EMBL" id="RWGY01000029">
    <property type="protein sequence ID" value="TVU20125.1"/>
    <property type="molecule type" value="Genomic_DNA"/>
</dbReference>
<comment type="caution">
    <text evidence="3">The sequence shown here is derived from an EMBL/GenBank/DDBJ whole genome shotgun (WGS) entry which is preliminary data.</text>
</comment>
<dbReference type="InterPro" id="IPR053197">
    <property type="entry name" value="F-box_SCFL_complex_component"/>
</dbReference>
<name>A0A5J9U918_9POAL</name>
<feature type="domain" description="F-box" evidence="2">
    <location>
        <begin position="24"/>
        <end position="60"/>
    </location>
</feature>
<evidence type="ECO:0000256" key="1">
    <source>
        <dbReference type="SAM" id="MobiDB-lite"/>
    </source>
</evidence>
<dbReference type="AlphaFoldDB" id="A0A5J9U918"/>
<dbReference type="PROSITE" id="PS50181">
    <property type="entry name" value="FBOX"/>
    <property type="match status" value="1"/>
</dbReference>
<proteinExistence type="predicted"/>
<dbReference type="InterPro" id="IPR001810">
    <property type="entry name" value="F-box_dom"/>
</dbReference>
<dbReference type="SUPFAM" id="SSF81383">
    <property type="entry name" value="F-box domain"/>
    <property type="match status" value="1"/>
</dbReference>
<evidence type="ECO:0000313" key="4">
    <source>
        <dbReference type="Proteomes" id="UP000324897"/>
    </source>
</evidence>
<feature type="region of interest" description="Disordered" evidence="1">
    <location>
        <begin position="1"/>
        <end position="23"/>
    </location>
</feature>
<dbReference type="PANTHER" id="PTHR34223:SF109">
    <property type="entry name" value="F-BOX DOMAIN-CONTAINING PROTEIN"/>
    <property type="match status" value="1"/>
</dbReference>
<dbReference type="Gramene" id="TVU20125">
    <property type="protein sequence ID" value="TVU20125"/>
    <property type="gene ID" value="EJB05_36318"/>
</dbReference>
<protein>
    <recommendedName>
        <fullName evidence="2">F-box domain-containing protein</fullName>
    </recommendedName>
</protein>
<dbReference type="Proteomes" id="UP000324897">
    <property type="component" value="Chromosome 7"/>
</dbReference>
<dbReference type="SMART" id="SM00256">
    <property type="entry name" value="FBOX"/>
    <property type="match status" value="1"/>
</dbReference>
<dbReference type="OrthoDB" id="690775at2759"/>
<dbReference type="SUPFAM" id="SSF52047">
    <property type="entry name" value="RNI-like"/>
    <property type="match status" value="1"/>
</dbReference>
<dbReference type="Pfam" id="PF00646">
    <property type="entry name" value="F-box"/>
    <property type="match status" value="1"/>
</dbReference>
<dbReference type="InterPro" id="IPR053781">
    <property type="entry name" value="F-box_AtFBL13-like"/>
</dbReference>
<accession>A0A5J9U918</accession>
<evidence type="ECO:0000259" key="2">
    <source>
        <dbReference type="PROSITE" id="PS50181"/>
    </source>
</evidence>
<reference evidence="3 4" key="1">
    <citation type="journal article" date="2019" name="Sci. Rep.">
        <title>A high-quality genome of Eragrostis curvula grass provides insights into Poaceae evolution and supports new strategies to enhance forage quality.</title>
        <authorList>
            <person name="Carballo J."/>
            <person name="Santos B.A.C.M."/>
            <person name="Zappacosta D."/>
            <person name="Garbus I."/>
            <person name="Selva J.P."/>
            <person name="Gallo C.A."/>
            <person name="Diaz A."/>
            <person name="Albertini E."/>
            <person name="Caccamo M."/>
            <person name="Echenique V."/>
        </authorList>
    </citation>
    <scope>NUCLEOTIDE SEQUENCE [LARGE SCALE GENOMIC DNA]</scope>
    <source>
        <strain evidence="4">cv. Victoria</strain>
        <tissue evidence="3">Leaf</tissue>
    </source>
</reference>
<keyword evidence="4" id="KW-1185">Reference proteome</keyword>
<evidence type="ECO:0000313" key="3">
    <source>
        <dbReference type="EMBL" id="TVU20125.1"/>
    </source>
</evidence>
<organism evidence="3 4">
    <name type="scientific">Eragrostis curvula</name>
    <name type="common">weeping love grass</name>
    <dbReference type="NCBI Taxonomy" id="38414"/>
    <lineage>
        <taxon>Eukaryota</taxon>
        <taxon>Viridiplantae</taxon>
        <taxon>Streptophyta</taxon>
        <taxon>Embryophyta</taxon>
        <taxon>Tracheophyta</taxon>
        <taxon>Spermatophyta</taxon>
        <taxon>Magnoliopsida</taxon>
        <taxon>Liliopsida</taxon>
        <taxon>Poales</taxon>
        <taxon>Poaceae</taxon>
        <taxon>PACMAD clade</taxon>
        <taxon>Chloridoideae</taxon>
        <taxon>Eragrostideae</taxon>
        <taxon>Eragrostidinae</taxon>
        <taxon>Eragrostis</taxon>
    </lineage>
</organism>
<gene>
    <name evidence="3" type="ORF">EJB05_36318</name>
</gene>
<dbReference type="PANTHER" id="PTHR34223">
    <property type="entry name" value="OS11G0201299 PROTEIN"/>
    <property type="match status" value="1"/>
</dbReference>
<dbReference type="InterPro" id="IPR036047">
    <property type="entry name" value="F-box-like_dom_sf"/>
</dbReference>
<dbReference type="Gene3D" id="1.20.1280.50">
    <property type="match status" value="1"/>
</dbReference>
<sequence>MPPKKRDRKDEGAAAASPAPEVSRDRISALPDDALQHILSFLPAEDVVRTCALARRWRYLWKSTTGLHIITPGSIAGIREFVDHLLLVRAGSRIDTFELTTNQGLSEDDIPRVNLWIRNAVACKAQVIQLKTYGSRTWLELEDLHLVFASQHLTRLEFAYVDFNDTLLNFSTCSALQDLVIRQCSLVPVKRISSHSLKRLNITSCNSSDSFRTRIHAPNLVSLWLNDAFERAPVLESMLFLVEAVVTMIWRVDSDQCRHSDLGNCDDSDCQGCYGIQEEEGSCFLQGLSMAKNLTLLASPGTLIFRRGLNFCPTFRLLKNLLLNEYWCVPNVDALACILEHSSALEKLTLELFSKGPKHNVEIKGSPHQKGTSAATLPHLKIVEVKCKAVDEKVLDVLKFLSKHNIRKLTNASIRACFIVGICFHMWQISKQLCYYSILLEYFEWWTSSRELKSFTTYCDSTLENKWV</sequence>